<keyword evidence="2" id="KW-1185">Reference proteome</keyword>
<comment type="caution">
    <text evidence="1">The sequence shown here is derived from an EMBL/GenBank/DDBJ whole genome shotgun (WGS) entry which is preliminary data.</text>
</comment>
<dbReference type="InParanoid" id="A0A369JT42"/>
<protein>
    <submittedName>
        <fullName evidence="1">Uncharacterized protein</fullName>
    </submittedName>
</protein>
<organism evidence="1 2">
    <name type="scientific">Hypsizygus marmoreus</name>
    <name type="common">White beech mushroom</name>
    <name type="synonym">Agaricus marmoreus</name>
    <dbReference type="NCBI Taxonomy" id="39966"/>
    <lineage>
        <taxon>Eukaryota</taxon>
        <taxon>Fungi</taxon>
        <taxon>Dikarya</taxon>
        <taxon>Basidiomycota</taxon>
        <taxon>Agaricomycotina</taxon>
        <taxon>Agaricomycetes</taxon>
        <taxon>Agaricomycetidae</taxon>
        <taxon>Agaricales</taxon>
        <taxon>Tricholomatineae</taxon>
        <taxon>Lyophyllaceae</taxon>
        <taxon>Hypsizygus</taxon>
    </lineage>
</organism>
<name>A0A369JT42_HYPMA</name>
<reference evidence="1" key="1">
    <citation type="submission" date="2018-04" db="EMBL/GenBank/DDBJ databases">
        <title>Whole genome sequencing of Hypsizygus marmoreus.</title>
        <authorList>
            <person name="Choi I.-G."/>
            <person name="Min B."/>
            <person name="Kim J.-G."/>
            <person name="Kim S."/>
            <person name="Oh Y.-L."/>
            <person name="Kong W.-S."/>
            <person name="Park H."/>
            <person name="Jeong J."/>
            <person name="Song E.-S."/>
        </authorList>
    </citation>
    <scope>NUCLEOTIDE SEQUENCE [LARGE SCALE GENOMIC DNA]</scope>
    <source>
        <strain evidence="1">51987-8</strain>
    </source>
</reference>
<dbReference type="AlphaFoldDB" id="A0A369JT42"/>
<dbReference type="Proteomes" id="UP000076154">
    <property type="component" value="Unassembled WGS sequence"/>
</dbReference>
<accession>A0A369JT42</accession>
<evidence type="ECO:0000313" key="1">
    <source>
        <dbReference type="EMBL" id="RDB21906.1"/>
    </source>
</evidence>
<gene>
    <name evidence="1" type="ORF">Hypma_010967</name>
</gene>
<evidence type="ECO:0000313" key="2">
    <source>
        <dbReference type="Proteomes" id="UP000076154"/>
    </source>
</evidence>
<sequence length="105" mass="11382">MSTPCTTERVVGSHWLQTHANGNVKMAFMLAHDVRYITQFSPASNVAIVACHPNSATLFDTTDGPHSFLEAITLGLGRGSDMCNPAADVLWLGRRRAEVVICHTS</sequence>
<proteinExistence type="predicted"/>
<dbReference type="EMBL" id="LUEZ02000053">
    <property type="protein sequence ID" value="RDB21906.1"/>
    <property type="molecule type" value="Genomic_DNA"/>
</dbReference>